<evidence type="ECO:0000259" key="2">
    <source>
        <dbReference type="Pfam" id="PF03428"/>
    </source>
</evidence>
<reference evidence="4 5" key="1">
    <citation type="submission" date="2023-09" db="EMBL/GenBank/DDBJ databases">
        <title>Thioclava shenzhenensis sp. nov., a multidrug resistant bacteria-antagonizing species isolated from coastal seawater.</title>
        <authorList>
            <person name="Long M."/>
        </authorList>
    </citation>
    <scope>NUCLEOTIDE SEQUENCE [LARGE SCALE GENOMIC DNA]</scope>
    <source>
        <strain evidence="4 5">FTW29</strain>
        <plasmid evidence="4 5">unnamed3</plasmid>
    </source>
</reference>
<feature type="compositionally biased region" description="Basic and acidic residues" evidence="1">
    <location>
        <begin position="254"/>
        <end position="270"/>
    </location>
</feature>
<evidence type="ECO:0000313" key="4">
    <source>
        <dbReference type="EMBL" id="WRY35902.1"/>
    </source>
</evidence>
<dbReference type="InterPro" id="IPR036390">
    <property type="entry name" value="WH_DNA-bd_sf"/>
</dbReference>
<dbReference type="InterPro" id="IPR021760">
    <property type="entry name" value="RepC_C"/>
</dbReference>
<dbReference type="Proteomes" id="UP001623290">
    <property type="component" value="Plasmid unnamed3"/>
</dbReference>
<protein>
    <submittedName>
        <fullName evidence="4">Plasmid replication protein RepC</fullName>
    </submittedName>
</protein>
<organism evidence="4 5">
    <name type="scientific">Thioclava litoralis</name>
    <dbReference type="NCBI Taxonomy" id="3076557"/>
    <lineage>
        <taxon>Bacteria</taxon>
        <taxon>Pseudomonadati</taxon>
        <taxon>Pseudomonadota</taxon>
        <taxon>Alphaproteobacteria</taxon>
        <taxon>Rhodobacterales</taxon>
        <taxon>Paracoccaceae</taxon>
        <taxon>Thioclava</taxon>
    </lineage>
</organism>
<dbReference type="SUPFAM" id="SSF46785">
    <property type="entry name" value="Winged helix' DNA-binding domain"/>
    <property type="match status" value="1"/>
</dbReference>
<dbReference type="Pfam" id="PF03428">
    <property type="entry name" value="RP-C"/>
    <property type="match status" value="1"/>
</dbReference>
<dbReference type="InterPro" id="IPR005090">
    <property type="entry name" value="RepC_N"/>
</dbReference>
<dbReference type="EMBL" id="CP135446">
    <property type="protein sequence ID" value="WRY35902.1"/>
    <property type="molecule type" value="Genomic_DNA"/>
</dbReference>
<feature type="domain" description="Plasmid replication protein C N-terminal" evidence="2">
    <location>
        <begin position="24"/>
        <end position="170"/>
    </location>
</feature>
<dbReference type="NCBIfam" id="NF040974">
    <property type="entry name" value="RepABC_RepC"/>
    <property type="match status" value="1"/>
</dbReference>
<gene>
    <name evidence="4" type="primary">repC</name>
    <name evidence="4" type="ORF">RPE78_18090</name>
</gene>
<feature type="domain" description="Plasmid replication protein C C-terminal" evidence="3">
    <location>
        <begin position="316"/>
        <end position="390"/>
    </location>
</feature>
<accession>A0ABZ1E7T3</accession>
<sequence length="411" mass="45361">MTYFSTRMHGQPVQALPDGSILSADKWAIVEDLTEAAADFGLTHRSIAVLRAMLTFFPERSLPALPGRAIVFASNNSLGTRLGGMPESTLRRHLAALVSAGVIARHDSPNRKRYAKRIGGTIARAFGFDLAPLAQLARRIHQKACDAQARAQEHAALRQDVLVARHDLLSHLPQADRDEGAHHSHSALLARTKLILRHKNNAAALKTLLQDYTEALAKLGQTGHPQMGYVEKAAEMDASNSENERHQQRVINKKNPEPRTSEATDIRPEDPDPEASGPETSRPEQQGAAQQGYGKADRGNRLGSALPVLADFTEYRKMYPETARDWRELHQQTTQLVAMMGIDAQVYEEAQHIMGAEIASIAVLCLLERFERLQNPGGFLRHLTQCARSDRSGSRGQVVARLLRETGRIVS</sequence>
<keyword evidence="4" id="KW-0614">Plasmid</keyword>
<geneLocation type="plasmid" evidence="4 5">
    <name>unnamed3</name>
</geneLocation>
<evidence type="ECO:0000259" key="3">
    <source>
        <dbReference type="Pfam" id="PF11800"/>
    </source>
</evidence>
<feature type="region of interest" description="Disordered" evidence="1">
    <location>
        <begin position="235"/>
        <end position="301"/>
    </location>
</feature>
<proteinExistence type="predicted"/>
<dbReference type="RefSeq" id="WP_406721734.1">
    <property type="nucleotide sequence ID" value="NZ_CP135446.1"/>
</dbReference>
<name>A0ABZ1E7T3_9RHOB</name>
<keyword evidence="5" id="KW-1185">Reference proteome</keyword>
<dbReference type="Pfam" id="PF11800">
    <property type="entry name" value="RP-C_C"/>
    <property type="match status" value="1"/>
</dbReference>
<evidence type="ECO:0000256" key="1">
    <source>
        <dbReference type="SAM" id="MobiDB-lite"/>
    </source>
</evidence>
<evidence type="ECO:0000313" key="5">
    <source>
        <dbReference type="Proteomes" id="UP001623290"/>
    </source>
</evidence>
<dbReference type="InterPro" id="IPR047611">
    <property type="entry name" value="RepABC_RepC"/>
</dbReference>